<feature type="active site" description="Acyl-ester intermediate" evidence="7">
    <location>
        <position position="213"/>
    </location>
</feature>
<feature type="active site" evidence="7">
    <location>
        <position position="276"/>
    </location>
</feature>
<evidence type="ECO:0000256" key="7">
    <source>
        <dbReference type="PIRSR" id="PIRSR618044-1"/>
    </source>
</evidence>
<feature type="domain" description="Peptidase S11 D-alanyl-D-alanine carboxypeptidase A N-terminal" evidence="11">
    <location>
        <begin position="190"/>
        <end position="423"/>
    </location>
</feature>
<dbReference type="Proteomes" id="UP000463883">
    <property type="component" value="Chromosome"/>
</dbReference>
<keyword evidence="5" id="KW-0573">Peptidoglycan synthesis</keyword>
<accession>A0A6P1MC65</accession>
<name>A0A6P1MC65_9FIRM</name>
<gene>
    <name evidence="12" type="ORF">Ami3637_03070</name>
</gene>
<dbReference type="InterPro" id="IPR001967">
    <property type="entry name" value="Peptidase_S11_N"/>
</dbReference>
<dbReference type="Gene3D" id="3.40.710.10">
    <property type="entry name" value="DD-peptidase/beta-lactamase superfamily"/>
    <property type="match status" value="1"/>
</dbReference>
<reference evidence="12 13" key="1">
    <citation type="submission" date="2020-01" db="EMBL/GenBank/DDBJ databases">
        <title>Genomic analysis of Aminipila sp. CBA3637.</title>
        <authorList>
            <person name="Kim Y.B."/>
            <person name="Roh S.W."/>
        </authorList>
    </citation>
    <scope>NUCLEOTIDE SEQUENCE [LARGE SCALE GENOMIC DNA]</scope>
    <source>
        <strain evidence="12 13">CBA3637</strain>
    </source>
</reference>
<evidence type="ECO:0000256" key="3">
    <source>
        <dbReference type="ARBA" id="ARBA00022801"/>
    </source>
</evidence>
<keyword evidence="4" id="KW-0133">Cell shape</keyword>
<evidence type="ECO:0000259" key="11">
    <source>
        <dbReference type="Pfam" id="PF00768"/>
    </source>
</evidence>
<organism evidence="12 13">
    <name type="scientific">Aminipila terrae</name>
    <dbReference type="NCBI Taxonomy" id="2697030"/>
    <lineage>
        <taxon>Bacteria</taxon>
        <taxon>Bacillati</taxon>
        <taxon>Bacillota</taxon>
        <taxon>Clostridia</taxon>
        <taxon>Peptostreptococcales</taxon>
        <taxon>Anaerovoracaceae</taxon>
        <taxon>Aminipila</taxon>
    </lineage>
</organism>
<feature type="signal peptide" evidence="10">
    <location>
        <begin position="1"/>
        <end position="28"/>
    </location>
</feature>
<dbReference type="SUPFAM" id="SSF56601">
    <property type="entry name" value="beta-lactamase/transpeptidase-like"/>
    <property type="match status" value="1"/>
</dbReference>
<evidence type="ECO:0000256" key="9">
    <source>
        <dbReference type="RuleBase" id="RU004016"/>
    </source>
</evidence>
<evidence type="ECO:0000256" key="4">
    <source>
        <dbReference type="ARBA" id="ARBA00022960"/>
    </source>
</evidence>
<dbReference type="KEGG" id="amic:Ami3637_03070"/>
<dbReference type="GO" id="GO:0071555">
    <property type="term" value="P:cell wall organization"/>
    <property type="evidence" value="ECO:0007669"/>
    <property type="project" value="UniProtKB-KW"/>
</dbReference>
<feature type="binding site" evidence="8">
    <location>
        <position position="389"/>
    </location>
    <ligand>
        <name>substrate</name>
    </ligand>
</feature>
<dbReference type="GO" id="GO:0006508">
    <property type="term" value="P:proteolysis"/>
    <property type="evidence" value="ECO:0007669"/>
    <property type="project" value="InterPro"/>
</dbReference>
<feature type="active site" description="Proton acceptor" evidence="7">
    <location>
        <position position="216"/>
    </location>
</feature>
<dbReference type="PANTHER" id="PTHR21581:SF11">
    <property type="entry name" value="D-ALANYL-D-ALANINE CARBOXYPEPTIDASE DACA"/>
    <property type="match status" value="1"/>
</dbReference>
<feature type="chain" id="PRO_5026810680" description="Peptidase S11 D-alanyl-D-alanine carboxypeptidase A N-terminal domain-containing protein" evidence="10">
    <location>
        <begin position="29"/>
        <end position="446"/>
    </location>
</feature>
<keyword evidence="2 10" id="KW-0732">Signal</keyword>
<dbReference type="GO" id="GO:0009002">
    <property type="term" value="F:serine-type D-Ala-D-Ala carboxypeptidase activity"/>
    <property type="evidence" value="ECO:0007669"/>
    <property type="project" value="InterPro"/>
</dbReference>
<dbReference type="AlphaFoldDB" id="A0A6P1MC65"/>
<proteinExistence type="inferred from homology"/>
<keyword evidence="3" id="KW-0378">Hydrolase</keyword>
<dbReference type="GO" id="GO:0008360">
    <property type="term" value="P:regulation of cell shape"/>
    <property type="evidence" value="ECO:0007669"/>
    <property type="project" value="UniProtKB-KW"/>
</dbReference>
<evidence type="ECO:0000256" key="1">
    <source>
        <dbReference type="ARBA" id="ARBA00007164"/>
    </source>
</evidence>
<evidence type="ECO:0000256" key="10">
    <source>
        <dbReference type="SAM" id="SignalP"/>
    </source>
</evidence>
<sequence>MKKKILSILLAMIIIFTMSAGVTSVSLAADMATPIMIKAQIDGKEVNMRAYSASYEGNNFICIRDFANAINGSAKQFNISYDKDKQAVCILKGQPYVAIGGENQPGNRSTEWADSSVPELYVDNKKVQYTVYSIQGNTYFKFTDLMQIFNVNATVCSSNKTIIVDTKKDFDVEFQKTAASGYFDFLHGSVLGNATTGEIIYANNADNKVAIASTTKIMTYLLIREAIDKKQISWDDDVVISKTAEAVSLSEDGVIPMKAGQSIKLRDLMNTLLIVSSNESATALSEHLSGSETEFTKLMNSKAKELKLDSAEFYNPHGLPLYTSNIFSAKLQNRMNAMDLFELCRYTVNKYPDILDITRKTSISVNSLNFQGENTNRLLFNVDGVDGLKTGTTNRAGCCIITTMPVQHKNKTERVIAIVLGAEDSAERAQKPAVLLQYAKQHYINK</sequence>
<dbReference type="InterPro" id="IPR018044">
    <property type="entry name" value="Peptidase_S11"/>
</dbReference>
<dbReference type="GO" id="GO:0009252">
    <property type="term" value="P:peptidoglycan biosynthetic process"/>
    <property type="evidence" value="ECO:0007669"/>
    <property type="project" value="UniProtKB-KW"/>
</dbReference>
<comment type="similarity">
    <text evidence="1 9">Belongs to the peptidase S11 family.</text>
</comment>
<dbReference type="Pfam" id="PF00768">
    <property type="entry name" value="Peptidase_S11"/>
    <property type="match status" value="1"/>
</dbReference>
<dbReference type="InterPro" id="IPR012338">
    <property type="entry name" value="Beta-lactam/transpept-like"/>
</dbReference>
<protein>
    <recommendedName>
        <fullName evidence="11">Peptidase S11 D-alanyl-D-alanine carboxypeptidase A N-terminal domain-containing protein</fullName>
    </recommendedName>
</protein>
<dbReference type="EMBL" id="CP047591">
    <property type="protein sequence ID" value="QHI71497.1"/>
    <property type="molecule type" value="Genomic_DNA"/>
</dbReference>
<evidence type="ECO:0000256" key="8">
    <source>
        <dbReference type="PIRSR" id="PIRSR618044-2"/>
    </source>
</evidence>
<keyword evidence="13" id="KW-1185">Reference proteome</keyword>
<evidence type="ECO:0000313" key="12">
    <source>
        <dbReference type="EMBL" id="QHI71497.1"/>
    </source>
</evidence>
<dbReference type="PRINTS" id="PR00725">
    <property type="entry name" value="DADACBPTASE1"/>
</dbReference>
<keyword evidence="6" id="KW-0961">Cell wall biogenesis/degradation</keyword>
<evidence type="ECO:0000256" key="6">
    <source>
        <dbReference type="ARBA" id="ARBA00023316"/>
    </source>
</evidence>
<evidence type="ECO:0000256" key="2">
    <source>
        <dbReference type="ARBA" id="ARBA00022729"/>
    </source>
</evidence>
<evidence type="ECO:0000256" key="5">
    <source>
        <dbReference type="ARBA" id="ARBA00022984"/>
    </source>
</evidence>
<dbReference type="PANTHER" id="PTHR21581">
    <property type="entry name" value="D-ALANYL-D-ALANINE CARBOXYPEPTIDASE"/>
    <property type="match status" value="1"/>
</dbReference>
<evidence type="ECO:0000313" key="13">
    <source>
        <dbReference type="Proteomes" id="UP000463883"/>
    </source>
</evidence>
<dbReference type="RefSeq" id="WP_162361272.1">
    <property type="nucleotide sequence ID" value="NZ_CP047591.1"/>
</dbReference>